<reference evidence="1 2" key="1">
    <citation type="journal article" date="2016" name="Genome Biol. Evol.">
        <title>Divergent and convergent evolution of fungal pathogenicity.</title>
        <authorList>
            <person name="Shang Y."/>
            <person name="Xiao G."/>
            <person name="Zheng P."/>
            <person name="Cen K."/>
            <person name="Zhan S."/>
            <person name="Wang C."/>
        </authorList>
    </citation>
    <scope>NUCLEOTIDE SEQUENCE [LARGE SCALE GENOMIC DNA]</scope>
    <source>
        <strain evidence="1 2">RCEF 264</strain>
    </source>
</reference>
<dbReference type="Proteomes" id="UP000076874">
    <property type="component" value="Unassembled WGS sequence"/>
</dbReference>
<organism evidence="1 2">
    <name type="scientific">Niveomyces insectorum RCEF 264</name>
    <dbReference type="NCBI Taxonomy" id="1081102"/>
    <lineage>
        <taxon>Eukaryota</taxon>
        <taxon>Fungi</taxon>
        <taxon>Dikarya</taxon>
        <taxon>Ascomycota</taxon>
        <taxon>Pezizomycotina</taxon>
        <taxon>Sordariomycetes</taxon>
        <taxon>Hypocreomycetidae</taxon>
        <taxon>Hypocreales</taxon>
        <taxon>Cordycipitaceae</taxon>
        <taxon>Niveomyces</taxon>
    </lineage>
</organism>
<gene>
    <name evidence="1" type="ORF">SPI_09330</name>
</gene>
<evidence type="ECO:0000313" key="2">
    <source>
        <dbReference type="Proteomes" id="UP000076874"/>
    </source>
</evidence>
<sequence length="269" mass="30226">MSDESNGFVLEWDDDKESELLNEFLTREVAQCYVEFLRPGGVKSHVVIKLNVKEPVIVKAGQEGHNEDISYVSYQLNMDCPSKDLLGQFEIKLGRYIASSLKAAVAFQFPVLGNHTVGDWVSILRGRHALCTGPHRGDLTNYSFVFTDASQETVAGCRDFVMQAMVRLNQLGVVGWEFIGQGAENTALIGFSKIREDGFDHVIGKNYYREEEIPAIGHPAGPSTAPDNRRIGATDRRVFIYDYPVTKGVFHDFERVEVYRGVRLPYKQA</sequence>
<evidence type="ECO:0000313" key="1">
    <source>
        <dbReference type="EMBL" id="OAA53623.1"/>
    </source>
</evidence>
<protein>
    <submittedName>
        <fullName evidence="1">Uncharacterized protein</fullName>
    </submittedName>
</protein>
<dbReference type="AlphaFoldDB" id="A0A167LX09"/>
<dbReference type="EMBL" id="AZHD01000028">
    <property type="protein sequence ID" value="OAA53623.1"/>
    <property type="molecule type" value="Genomic_DNA"/>
</dbReference>
<accession>A0A167LX09</accession>
<keyword evidence="2" id="KW-1185">Reference proteome</keyword>
<proteinExistence type="predicted"/>
<comment type="caution">
    <text evidence="1">The sequence shown here is derived from an EMBL/GenBank/DDBJ whole genome shotgun (WGS) entry which is preliminary data.</text>
</comment>
<dbReference type="OrthoDB" id="5120070at2759"/>
<name>A0A167LX09_9HYPO</name>